<comment type="caution">
    <text evidence="1">The sequence shown here is derived from an EMBL/GenBank/DDBJ whole genome shotgun (WGS) entry which is preliminary data.</text>
</comment>
<organism evidence="1 2">
    <name type="scientific">Sunxiuqinia dokdonensis</name>
    <dbReference type="NCBI Taxonomy" id="1409788"/>
    <lineage>
        <taxon>Bacteria</taxon>
        <taxon>Pseudomonadati</taxon>
        <taxon>Bacteroidota</taxon>
        <taxon>Bacteroidia</taxon>
        <taxon>Marinilabiliales</taxon>
        <taxon>Prolixibacteraceae</taxon>
        <taxon>Sunxiuqinia</taxon>
    </lineage>
</organism>
<dbReference type="AlphaFoldDB" id="A0A0L8VDP7"/>
<name>A0A0L8VDP7_9BACT</name>
<reference evidence="2" key="1">
    <citation type="submission" date="2015-07" db="EMBL/GenBank/DDBJ databases">
        <title>Genome sequencing of Sunxiuqinia dokdonensis strain SK.</title>
        <authorList>
            <person name="Ahn S."/>
            <person name="Kim B.-C."/>
        </authorList>
    </citation>
    <scope>NUCLEOTIDE SEQUENCE [LARGE SCALE GENOMIC DNA]</scope>
    <source>
        <strain evidence="2">SK</strain>
    </source>
</reference>
<proteinExistence type="predicted"/>
<dbReference type="Proteomes" id="UP000036958">
    <property type="component" value="Unassembled WGS sequence"/>
</dbReference>
<evidence type="ECO:0000313" key="2">
    <source>
        <dbReference type="Proteomes" id="UP000036958"/>
    </source>
</evidence>
<evidence type="ECO:0000313" key="1">
    <source>
        <dbReference type="EMBL" id="KOH46576.1"/>
    </source>
</evidence>
<keyword evidence="2" id="KW-1185">Reference proteome</keyword>
<dbReference type="STRING" id="1409788.NC99_05530"/>
<dbReference type="EMBL" id="LGIA01000024">
    <property type="protein sequence ID" value="KOH46576.1"/>
    <property type="molecule type" value="Genomic_DNA"/>
</dbReference>
<gene>
    <name evidence="1" type="ORF">NC99_05530</name>
</gene>
<sequence>MMIAEEYPSDVRARLSQTGFQGLFSQKFNELRNSVLK</sequence>
<accession>A0A0L8VDP7</accession>
<protein>
    <submittedName>
        <fullName evidence="1">Uncharacterized protein</fullName>
    </submittedName>
</protein>